<evidence type="ECO:0000313" key="1">
    <source>
        <dbReference type="EMBL" id="CAK7336465.1"/>
    </source>
</evidence>
<accession>A0AAV1RI95</accession>
<name>A0AAV1RI95_9ROSI</name>
<gene>
    <name evidence="1" type="ORF">DCAF_LOCUS11473</name>
</gene>
<evidence type="ECO:0000313" key="2">
    <source>
        <dbReference type="Proteomes" id="UP001314170"/>
    </source>
</evidence>
<dbReference type="Proteomes" id="UP001314170">
    <property type="component" value="Unassembled WGS sequence"/>
</dbReference>
<organism evidence="1 2">
    <name type="scientific">Dovyalis caffra</name>
    <dbReference type="NCBI Taxonomy" id="77055"/>
    <lineage>
        <taxon>Eukaryota</taxon>
        <taxon>Viridiplantae</taxon>
        <taxon>Streptophyta</taxon>
        <taxon>Embryophyta</taxon>
        <taxon>Tracheophyta</taxon>
        <taxon>Spermatophyta</taxon>
        <taxon>Magnoliopsida</taxon>
        <taxon>eudicotyledons</taxon>
        <taxon>Gunneridae</taxon>
        <taxon>Pentapetalae</taxon>
        <taxon>rosids</taxon>
        <taxon>fabids</taxon>
        <taxon>Malpighiales</taxon>
        <taxon>Salicaceae</taxon>
        <taxon>Flacourtieae</taxon>
        <taxon>Dovyalis</taxon>
    </lineage>
</organism>
<keyword evidence="2" id="KW-1185">Reference proteome</keyword>
<reference evidence="1 2" key="1">
    <citation type="submission" date="2024-01" db="EMBL/GenBank/DDBJ databases">
        <authorList>
            <person name="Waweru B."/>
        </authorList>
    </citation>
    <scope>NUCLEOTIDE SEQUENCE [LARGE SCALE GENOMIC DNA]</scope>
</reference>
<comment type="caution">
    <text evidence="1">The sequence shown here is derived from an EMBL/GenBank/DDBJ whole genome shotgun (WGS) entry which is preliminary data.</text>
</comment>
<dbReference type="EMBL" id="CAWUPB010000994">
    <property type="protein sequence ID" value="CAK7336465.1"/>
    <property type="molecule type" value="Genomic_DNA"/>
</dbReference>
<proteinExistence type="predicted"/>
<dbReference type="AlphaFoldDB" id="A0AAV1RI95"/>
<sequence length="125" mass="13457">MGEGAVRLRVLALKPIAPSCEPGGFARHVGTLLVVRTAEIGTKADGTNIQGGRLARYPSTLLGYRWTMSVKGYYEAAMKKAGGVGYCEAMTSKVGGQWLRKGVAARGVELVWDEKGLYYSEEKVS</sequence>
<protein>
    <submittedName>
        <fullName evidence="1">Uncharacterized protein</fullName>
    </submittedName>
</protein>